<reference evidence="3" key="1">
    <citation type="submission" date="2020-01" db="EMBL/GenBank/DDBJ databases">
        <title>Phosphoaccumulans saitamaens gen. nov., sp. nov., a polyphosphate accumulating bacterium isolated from surface river water.</title>
        <authorList>
            <person name="Watanabe K."/>
            <person name="Suda W."/>
        </authorList>
    </citation>
    <scope>NUCLEOTIDE SEQUENCE [LARGE SCALE GENOMIC DNA]</scope>
    <source>
        <strain evidence="3">ICHIAU1</strain>
    </source>
</reference>
<gene>
    <name evidence="2" type="ORF">ICHIAU1_15190</name>
</gene>
<name>A0A7R6QY32_9RHOO</name>
<evidence type="ECO:0000313" key="2">
    <source>
        <dbReference type="EMBL" id="BBU69236.1"/>
    </source>
</evidence>
<accession>A0A7R6QY32</accession>
<feature type="transmembrane region" description="Helical" evidence="1">
    <location>
        <begin position="29"/>
        <end position="62"/>
    </location>
</feature>
<keyword evidence="1" id="KW-1133">Transmembrane helix</keyword>
<dbReference type="Proteomes" id="UP000463961">
    <property type="component" value="Chromosome"/>
</dbReference>
<proteinExistence type="predicted"/>
<sequence length="252" mass="27714">MLFMMFTVIGTMASELIPASSKLKKLVTFFTLIALFAASTLLFGLFSYFRVGLLVLVIAFSYLVLRFMAANPKVAAVPTLMITWGIVQLGGGAATDFTAVANNCLYFLEFSLMGAITILCFPDFNANVFKSGFIRILEADVKNIGNPQFKNSDASVLSALYVIHSKLPFLPDQFTKLYEAIIQFQNAFMRPHGLSAEEQLLSKSVLSELILAVNNDDLYALDGDNPTKIRACNSVVYDIFSDLVSGYNQCKA</sequence>
<keyword evidence="1" id="KW-0472">Membrane</keyword>
<evidence type="ECO:0008006" key="4">
    <source>
        <dbReference type="Google" id="ProtNLM"/>
    </source>
</evidence>
<dbReference type="EMBL" id="AP022345">
    <property type="protein sequence ID" value="BBU69236.1"/>
    <property type="molecule type" value="Genomic_DNA"/>
</dbReference>
<feature type="transmembrane region" description="Helical" evidence="1">
    <location>
        <begin position="74"/>
        <end position="94"/>
    </location>
</feature>
<protein>
    <recommendedName>
        <fullName evidence="4">FUSC family protein</fullName>
    </recommendedName>
</protein>
<evidence type="ECO:0000313" key="3">
    <source>
        <dbReference type="Proteomes" id="UP000463961"/>
    </source>
</evidence>
<keyword evidence="1" id="KW-0812">Transmembrane</keyword>
<evidence type="ECO:0000256" key="1">
    <source>
        <dbReference type="SAM" id="Phobius"/>
    </source>
</evidence>
<organism evidence="2 3">
    <name type="scientific">Fluviibacter phosphoraccumulans</name>
    <dbReference type="NCBI Taxonomy" id="1751046"/>
    <lineage>
        <taxon>Bacteria</taxon>
        <taxon>Pseudomonadati</taxon>
        <taxon>Pseudomonadota</taxon>
        <taxon>Betaproteobacteria</taxon>
        <taxon>Rhodocyclales</taxon>
        <taxon>Fluviibacteraceae</taxon>
        <taxon>Fluviibacter</taxon>
    </lineage>
</organism>
<dbReference type="AlphaFoldDB" id="A0A7R6QY32"/>
<feature type="transmembrane region" description="Helical" evidence="1">
    <location>
        <begin position="100"/>
        <end position="121"/>
    </location>
</feature>
<keyword evidence="3" id="KW-1185">Reference proteome</keyword>